<dbReference type="Gene3D" id="1.25.40.10">
    <property type="entry name" value="Tetratricopeptide repeat domain"/>
    <property type="match status" value="1"/>
</dbReference>
<dbReference type="KEGG" id="dsw:QR90_12855"/>
<gene>
    <name evidence="1" type="ORF">QR90_12855</name>
</gene>
<evidence type="ECO:0000313" key="1">
    <source>
        <dbReference type="EMBL" id="AIZ45769.1"/>
    </source>
</evidence>
<name>A0A0A7KKM6_9DEIO</name>
<dbReference type="STRING" id="1182571.QR90_12855"/>
<reference evidence="2" key="1">
    <citation type="submission" date="2014-11" db="EMBL/GenBank/DDBJ databases">
        <title>Hymenobacter sp. DG25B genome submission.</title>
        <authorList>
            <person name="Jung H.-Y."/>
            <person name="Kim M.K."/>
            <person name="Srinivasan S."/>
            <person name="Lim S."/>
        </authorList>
    </citation>
    <scope>NUCLEOTIDE SEQUENCE [LARGE SCALE GENOMIC DNA]</scope>
    <source>
        <strain evidence="2">DY59</strain>
    </source>
</reference>
<organism evidence="1 2">
    <name type="scientific">Deinococcus radiopugnans</name>
    <dbReference type="NCBI Taxonomy" id="57497"/>
    <lineage>
        <taxon>Bacteria</taxon>
        <taxon>Thermotogati</taxon>
        <taxon>Deinococcota</taxon>
        <taxon>Deinococci</taxon>
        <taxon>Deinococcales</taxon>
        <taxon>Deinococcaceae</taxon>
        <taxon>Deinococcus</taxon>
    </lineage>
</organism>
<evidence type="ECO:0000313" key="2">
    <source>
        <dbReference type="Proteomes" id="UP000030634"/>
    </source>
</evidence>
<dbReference type="SUPFAM" id="SSF48452">
    <property type="entry name" value="TPR-like"/>
    <property type="match status" value="2"/>
</dbReference>
<proteinExistence type="predicted"/>
<dbReference type="RefSeq" id="WP_039685092.1">
    <property type="nucleotide sequence ID" value="NZ_CP010028.1"/>
</dbReference>
<protein>
    <recommendedName>
        <fullName evidence="3">Tetratricopeptide repeat-containing protein</fullName>
    </recommendedName>
</protein>
<accession>A0A0A7KKM6</accession>
<dbReference type="Proteomes" id="UP000030634">
    <property type="component" value="Chromosome"/>
</dbReference>
<dbReference type="EMBL" id="CP010028">
    <property type="protein sequence ID" value="AIZ45769.1"/>
    <property type="molecule type" value="Genomic_DNA"/>
</dbReference>
<dbReference type="HOGENOM" id="CLU_315176_0_0_0"/>
<evidence type="ECO:0008006" key="3">
    <source>
        <dbReference type="Google" id="ProtNLM"/>
    </source>
</evidence>
<dbReference type="InterPro" id="IPR011990">
    <property type="entry name" value="TPR-like_helical_dom_sf"/>
</dbReference>
<dbReference type="Pfam" id="PF13424">
    <property type="entry name" value="TPR_12"/>
    <property type="match status" value="1"/>
</dbReference>
<dbReference type="AlphaFoldDB" id="A0A0A7KKM6"/>
<sequence>MKLRTLGDLSVEGSTFRRQKVLLLLAYLCAEGPQPRRRLADLFWPEAANPMNSLAQHLVHLRTLPGAVQEDGSRVEVGAGMQCDVRQLRALAGGNRLEEATALYGGPFLDTLNIPLGADLEEWVFETREALAREVRGLWLTLAAGAAAHGRAADAGELAARALNLRGAPPPDELELPRLHHLLHLAGHPLAAGVARDAHALGLTLGVAPELAAAAFVGREQELAQLARLGAGKVAWVSGPGGMGKSALLLALARSGGWTVLKARADRPYGTLEPLAGGTPVTPAAPLAPLRDPALRVAVDSWEGADDATQAALTLAAHQRPGAAVVIVSRRHPPFGVDLHLELGPLPHAALAGHAGLHELTEGHPTLVGAALAGEALDGRQGARIRALPPLARDVFLLLALQETPDLRATARALGLNAADFALTLSQLTVEGLTRENGQVYAAAFAREKIERIHVHAHLLHLKLARALPDETAWPHYAAAGDLWEDADEDRAARTAALRATALLERGYPGEAVALLDRFTHRPELAVPHAWALLGAGRSAEALGRLQTLTPAQHGGAVTVAQATALVRLGRHEEAAALAREVRGSGPDAARATSVLAHAANIRGAWEEARRHAQIAADLWQLGGHEEERLNELVLVAKMRVRLGAAPADAFRDVLEGSRGRPSVRGTALVNYAQVLLDVGQAERADTVMQEAVTELKTAGDRLGLASAYINLGVRRHLQGRLPEAATLYRQALGELTGTGSVRQMGLALSNLSEIEGDLSAFEDTLEMLTRAGQHELADHIRRNSTIVAPAAAHALRS</sequence>